<keyword evidence="6 9" id="KW-0472">Membrane</keyword>
<reference evidence="11 12" key="1">
    <citation type="submission" date="2021-12" db="EMBL/GenBank/DDBJ databases">
        <title>High titer production of polyol ester of fatty acids by Rhodotorula paludigena BS15 towards product separation-free biomass refinery.</title>
        <authorList>
            <person name="Mano J."/>
            <person name="Ono H."/>
            <person name="Tanaka T."/>
            <person name="Naito K."/>
            <person name="Sushida H."/>
            <person name="Ike M."/>
            <person name="Tokuyasu K."/>
            <person name="Kitaoka M."/>
        </authorList>
    </citation>
    <scope>NUCLEOTIDE SEQUENCE [LARGE SCALE GENOMIC DNA]</scope>
    <source>
        <strain evidence="11 12">BS15</strain>
    </source>
</reference>
<comment type="similarity">
    <text evidence="2">Belongs to the major facilitator superfamily. Sugar transporter (TC 2.A.1.1) family.</text>
</comment>
<evidence type="ECO:0000256" key="6">
    <source>
        <dbReference type="ARBA" id="ARBA00023136"/>
    </source>
</evidence>
<evidence type="ECO:0000256" key="3">
    <source>
        <dbReference type="ARBA" id="ARBA00022448"/>
    </source>
</evidence>
<dbReference type="InterPro" id="IPR005828">
    <property type="entry name" value="MFS_sugar_transport-like"/>
</dbReference>
<comment type="catalytic activity">
    <reaction evidence="7">
        <text>myo-inositol(out) + H(+)(out) = myo-inositol(in) + H(+)(in)</text>
        <dbReference type="Rhea" id="RHEA:60364"/>
        <dbReference type="ChEBI" id="CHEBI:15378"/>
        <dbReference type="ChEBI" id="CHEBI:17268"/>
    </reaction>
</comment>
<feature type="transmembrane region" description="Helical" evidence="9">
    <location>
        <begin position="152"/>
        <end position="169"/>
    </location>
</feature>
<comment type="caution">
    <text evidence="11">The sequence shown here is derived from an EMBL/GenBank/DDBJ whole genome shotgun (WGS) entry which is preliminary data.</text>
</comment>
<dbReference type="Pfam" id="PF00083">
    <property type="entry name" value="Sugar_tr"/>
    <property type="match status" value="2"/>
</dbReference>
<evidence type="ECO:0000313" key="12">
    <source>
        <dbReference type="Proteomes" id="UP001342314"/>
    </source>
</evidence>
<sequence>MVNGFGGASLGYDTGAAGGIITLPSFISDFFGSAGNTRARANLSSNIVAVLFAGAFFGSLGAAPIEAWIGKRYGLMVFAFVFIVGSLVTIIQNDALGCIYDVAETAPKHLRGAFGSFFQFFLVIGGSCAYFASYGSKLHISNISSAQWRLPFAMQALPGFILLVGLFFIKESPRWLARKGRTEEALASLAYLRGTDEQDECTLAEFAEIQTQLVEEAETASRFRLKQVLERGTRERFFVAYSASIWLIWSGHNSILYYAPSIFATIGFASNASLMASGLFGIVKMACMPIFMLFFVDRFSRRTLLRAGNLLCCAVLAAFAGVTSSTLVPDSDRSRAAAALLYLFFVFYSFSIGPLGWIVIAEAFDPRTRQLGIASAMALTYLCNFAVARSTPLALVDIGYKWWIILAVFQLLAFATYSVMPETGGQSLEQLDVVFGKVSAAERQRNLNAGDILSDKGAESTEQDEGKERSTRTAVRMV</sequence>
<evidence type="ECO:0000256" key="5">
    <source>
        <dbReference type="ARBA" id="ARBA00022989"/>
    </source>
</evidence>
<dbReference type="GO" id="GO:0016020">
    <property type="term" value="C:membrane"/>
    <property type="evidence" value="ECO:0007669"/>
    <property type="project" value="UniProtKB-SubCell"/>
</dbReference>
<dbReference type="Gene3D" id="1.20.1250.20">
    <property type="entry name" value="MFS general substrate transporter like domains"/>
    <property type="match status" value="1"/>
</dbReference>
<dbReference type="InterPro" id="IPR003663">
    <property type="entry name" value="Sugar/inositol_transpt"/>
</dbReference>
<dbReference type="InterPro" id="IPR020846">
    <property type="entry name" value="MFS_dom"/>
</dbReference>
<dbReference type="PANTHER" id="PTHR48022">
    <property type="entry name" value="PLASTIDIC GLUCOSE TRANSPORTER 4"/>
    <property type="match status" value="1"/>
</dbReference>
<dbReference type="PROSITE" id="PS50850">
    <property type="entry name" value="MFS"/>
    <property type="match status" value="1"/>
</dbReference>
<dbReference type="AlphaFoldDB" id="A0AAV5GN20"/>
<evidence type="ECO:0000256" key="2">
    <source>
        <dbReference type="ARBA" id="ARBA00010992"/>
    </source>
</evidence>
<feature type="transmembrane region" description="Helical" evidence="9">
    <location>
        <begin position="272"/>
        <end position="296"/>
    </location>
</feature>
<feature type="transmembrane region" description="Helical" evidence="9">
    <location>
        <begin position="47"/>
        <end position="67"/>
    </location>
</feature>
<feature type="transmembrane region" description="Helical" evidence="9">
    <location>
        <begin position="371"/>
        <end position="388"/>
    </location>
</feature>
<protein>
    <recommendedName>
        <fullName evidence="10">Major facilitator superfamily (MFS) profile domain-containing protein</fullName>
    </recommendedName>
</protein>
<feature type="transmembrane region" description="Helical" evidence="9">
    <location>
        <begin position="308"/>
        <end position="328"/>
    </location>
</feature>
<evidence type="ECO:0000256" key="9">
    <source>
        <dbReference type="SAM" id="Phobius"/>
    </source>
</evidence>
<feature type="transmembrane region" description="Helical" evidence="9">
    <location>
        <begin position="73"/>
        <end position="91"/>
    </location>
</feature>
<name>A0AAV5GN20_9BASI</name>
<feature type="transmembrane region" description="Helical" evidence="9">
    <location>
        <begin position="112"/>
        <end position="132"/>
    </location>
</feature>
<dbReference type="PRINTS" id="PR00171">
    <property type="entry name" value="SUGRTRNSPORT"/>
</dbReference>
<feature type="transmembrane region" description="Helical" evidence="9">
    <location>
        <begin position="340"/>
        <end position="359"/>
    </location>
</feature>
<evidence type="ECO:0000256" key="1">
    <source>
        <dbReference type="ARBA" id="ARBA00004141"/>
    </source>
</evidence>
<comment type="subcellular location">
    <subcellularLocation>
        <location evidence="1">Membrane</location>
        <topology evidence="1">Multi-pass membrane protein</topology>
    </subcellularLocation>
</comment>
<dbReference type="InterPro" id="IPR050360">
    <property type="entry name" value="MFS_Sugar_Transporters"/>
</dbReference>
<evidence type="ECO:0000256" key="8">
    <source>
        <dbReference type="SAM" id="MobiDB-lite"/>
    </source>
</evidence>
<dbReference type="InterPro" id="IPR036259">
    <property type="entry name" value="MFS_trans_sf"/>
</dbReference>
<keyword evidence="4 9" id="KW-0812">Transmembrane</keyword>
<feature type="domain" description="Major facilitator superfamily (MFS) profile" evidence="10">
    <location>
        <begin position="1"/>
        <end position="424"/>
    </location>
</feature>
<evidence type="ECO:0000313" key="11">
    <source>
        <dbReference type="EMBL" id="GJN90083.1"/>
    </source>
</evidence>
<keyword evidence="5 9" id="KW-1133">Transmembrane helix</keyword>
<evidence type="ECO:0000256" key="7">
    <source>
        <dbReference type="ARBA" id="ARBA00049119"/>
    </source>
</evidence>
<dbReference type="GO" id="GO:0005351">
    <property type="term" value="F:carbohydrate:proton symporter activity"/>
    <property type="evidence" value="ECO:0007669"/>
    <property type="project" value="TreeGrafter"/>
</dbReference>
<keyword evidence="12" id="KW-1185">Reference proteome</keyword>
<evidence type="ECO:0000259" key="10">
    <source>
        <dbReference type="PROSITE" id="PS50850"/>
    </source>
</evidence>
<feature type="transmembrane region" description="Helical" evidence="9">
    <location>
        <begin position="400"/>
        <end position="420"/>
    </location>
</feature>
<dbReference type="Proteomes" id="UP001342314">
    <property type="component" value="Unassembled WGS sequence"/>
</dbReference>
<accession>A0AAV5GN20</accession>
<keyword evidence="3" id="KW-0813">Transport</keyword>
<feature type="region of interest" description="Disordered" evidence="8">
    <location>
        <begin position="452"/>
        <end position="478"/>
    </location>
</feature>
<dbReference type="EMBL" id="BQKY01000006">
    <property type="protein sequence ID" value="GJN90083.1"/>
    <property type="molecule type" value="Genomic_DNA"/>
</dbReference>
<feature type="compositionally biased region" description="Basic and acidic residues" evidence="8">
    <location>
        <begin position="453"/>
        <end position="471"/>
    </location>
</feature>
<dbReference type="PANTHER" id="PTHR48022:SF23">
    <property type="entry name" value="MAJOR FACILITATOR SUPERFAMILY (MFS) PROFILE DOMAIN-CONTAINING PROTEIN"/>
    <property type="match status" value="1"/>
</dbReference>
<evidence type="ECO:0000256" key="4">
    <source>
        <dbReference type="ARBA" id="ARBA00022692"/>
    </source>
</evidence>
<organism evidence="11 12">
    <name type="scientific">Rhodotorula paludigena</name>
    <dbReference type="NCBI Taxonomy" id="86838"/>
    <lineage>
        <taxon>Eukaryota</taxon>
        <taxon>Fungi</taxon>
        <taxon>Dikarya</taxon>
        <taxon>Basidiomycota</taxon>
        <taxon>Pucciniomycotina</taxon>
        <taxon>Microbotryomycetes</taxon>
        <taxon>Sporidiobolales</taxon>
        <taxon>Sporidiobolaceae</taxon>
        <taxon>Rhodotorula</taxon>
    </lineage>
</organism>
<proteinExistence type="inferred from homology"/>
<feature type="transmembrane region" description="Helical" evidence="9">
    <location>
        <begin position="238"/>
        <end position="260"/>
    </location>
</feature>
<dbReference type="SUPFAM" id="SSF103473">
    <property type="entry name" value="MFS general substrate transporter"/>
    <property type="match status" value="1"/>
</dbReference>
<gene>
    <name evidence="11" type="ORF">Rhopal_003081-T1</name>
</gene>